<dbReference type="EMBL" id="VTTN01000010">
    <property type="protein sequence ID" value="KAA0593759.1"/>
    <property type="molecule type" value="Genomic_DNA"/>
</dbReference>
<dbReference type="AlphaFoldDB" id="A0A5A9GKJ5"/>
<organism evidence="2 3">
    <name type="scientific">Azospirillum lipoferum</name>
    <dbReference type="NCBI Taxonomy" id="193"/>
    <lineage>
        <taxon>Bacteria</taxon>
        <taxon>Pseudomonadati</taxon>
        <taxon>Pseudomonadota</taxon>
        <taxon>Alphaproteobacteria</taxon>
        <taxon>Rhodospirillales</taxon>
        <taxon>Azospirillaceae</taxon>
        <taxon>Azospirillum</taxon>
    </lineage>
</organism>
<reference evidence="2 3" key="1">
    <citation type="submission" date="2019-08" db="EMBL/GenBank/DDBJ databases">
        <authorList>
            <person name="Grouzdev D."/>
            <person name="Tikhonova E."/>
            <person name="Kravchenko I."/>
        </authorList>
    </citation>
    <scope>NUCLEOTIDE SEQUENCE [LARGE SCALE GENOMIC DNA]</scope>
    <source>
        <strain evidence="2 3">59b</strain>
    </source>
</reference>
<evidence type="ECO:0000313" key="2">
    <source>
        <dbReference type="EMBL" id="KAA0593759.1"/>
    </source>
</evidence>
<dbReference type="InterPro" id="IPR019734">
    <property type="entry name" value="TPR_rpt"/>
</dbReference>
<evidence type="ECO:0000313" key="3">
    <source>
        <dbReference type="Proteomes" id="UP000324927"/>
    </source>
</evidence>
<keyword evidence="3" id="KW-1185">Reference proteome</keyword>
<proteinExistence type="predicted"/>
<dbReference type="OrthoDB" id="422579at2"/>
<dbReference type="InterPro" id="IPR011990">
    <property type="entry name" value="TPR-like_helical_dom_sf"/>
</dbReference>
<gene>
    <name evidence="2" type="ORF">FZ942_22985</name>
</gene>
<protein>
    <submittedName>
        <fullName evidence="2">Uncharacterized protein</fullName>
    </submittedName>
</protein>
<dbReference type="RefSeq" id="WP_149233425.1">
    <property type="nucleotide sequence ID" value="NZ_JALJXJ010000016.1"/>
</dbReference>
<evidence type="ECO:0000256" key="1">
    <source>
        <dbReference type="PROSITE-ProRule" id="PRU00339"/>
    </source>
</evidence>
<sequence>MDRRQETGQGAGGPSSPANARVAALCHLHGWIGDVSEKAALETAGDHPIVRDACRMAPGHAALALVGRWLQAGRTDRATPFMAMVETAPDTAALAPEWLVQIYLQLERYDDAARRIAPLPDDPFRFPVRTALRALLRSGGQQGPAAGSVSDAASPGAAQGTAGDAAAILSWATARLHRMNGDHAAGYADLQRAIHAAPWRLDWWFELSEAVIRDGMGPSLGRFWLDLPAAFPNSLRWLLLTAWACMLSNATMDRALACSRRAQALDPSSWRAFMAEAQILNEIAAVDHTTDQFHRFRAGRTSRPTDGKSEAACRAVVAAWRALTLHPSAALWNDVGVIRFTTGSLDSAADAFRLALGEDPRQRHAAINHAVALLCLGQADRLARHLAETEFLAALPKSLELLRPVLAGGSGLHGWQAPWRTPADPQEWRRSVVFSQSWWREPEEKR</sequence>
<name>A0A5A9GKJ5_AZOLI</name>
<comment type="caution">
    <text evidence="2">The sequence shown here is derived from an EMBL/GenBank/DDBJ whole genome shotgun (WGS) entry which is preliminary data.</text>
</comment>
<accession>A0A5A9GKJ5</accession>
<dbReference type="SUPFAM" id="SSF48452">
    <property type="entry name" value="TPR-like"/>
    <property type="match status" value="1"/>
</dbReference>
<keyword evidence="1" id="KW-0802">TPR repeat</keyword>
<feature type="repeat" description="TPR" evidence="1">
    <location>
        <begin position="329"/>
        <end position="362"/>
    </location>
</feature>
<dbReference type="PROSITE" id="PS50005">
    <property type="entry name" value="TPR"/>
    <property type="match status" value="1"/>
</dbReference>
<dbReference type="Gene3D" id="1.25.40.10">
    <property type="entry name" value="Tetratricopeptide repeat domain"/>
    <property type="match status" value="2"/>
</dbReference>
<dbReference type="Proteomes" id="UP000324927">
    <property type="component" value="Unassembled WGS sequence"/>
</dbReference>